<dbReference type="AlphaFoldDB" id="A0A0G0E2F5"/>
<proteinExistence type="predicted"/>
<dbReference type="Proteomes" id="UP000034581">
    <property type="component" value="Unassembled WGS sequence"/>
</dbReference>
<accession>A0A0G0E2F5</accession>
<evidence type="ECO:0000313" key="1">
    <source>
        <dbReference type="EMBL" id="KKP69375.1"/>
    </source>
</evidence>
<evidence type="ECO:0000313" key="2">
    <source>
        <dbReference type="Proteomes" id="UP000034581"/>
    </source>
</evidence>
<gene>
    <name evidence="1" type="ORF">UR67_C0007G0080</name>
</gene>
<protein>
    <submittedName>
        <fullName evidence="1">Uncharacterized protein</fullName>
    </submittedName>
</protein>
<reference evidence="1 2" key="1">
    <citation type="journal article" date="2015" name="Nature">
        <title>rRNA introns, odd ribosomes, and small enigmatic genomes across a large radiation of phyla.</title>
        <authorList>
            <person name="Brown C.T."/>
            <person name="Hug L.A."/>
            <person name="Thomas B.C."/>
            <person name="Sharon I."/>
            <person name="Castelle C.J."/>
            <person name="Singh A."/>
            <person name="Wilkins M.J."/>
            <person name="Williams K.H."/>
            <person name="Banfield J.F."/>
        </authorList>
    </citation>
    <scope>NUCLEOTIDE SEQUENCE [LARGE SCALE GENOMIC DNA]</scope>
</reference>
<sequence length="80" mass="9008">MAEVLWNKDVIREKLKLFQDAAVIDQEISGAIVKSGLEDKNEYNTEEMMKILEALISYGGYVAFVARNLKINLICKGLSD</sequence>
<name>A0A0G0E2F5_UNCC3</name>
<dbReference type="EMBL" id="LBQB01000007">
    <property type="protein sequence ID" value="KKP69375.1"/>
    <property type="molecule type" value="Genomic_DNA"/>
</dbReference>
<comment type="caution">
    <text evidence="1">The sequence shown here is derived from an EMBL/GenBank/DDBJ whole genome shotgun (WGS) entry which is preliminary data.</text>
</comment>
<organism evidence="1 2">
    <name type="scientific">candidate division CPR3 bacterium GW2011_GWF2_35_18</name>
    <dbReference type="NCBI Taxonomy" id="1618350"/>
    <lineage>
        <taxon>Bacteria</taxon>
        <taxon>Bacteria division CPR3</taxon>
    </lineage>
</organism>
<dbReference type="STRING" id="1618350.UR67_C0007G0080"/>